<name>A0ABY1A9S3_9LACO</name>
<dbReference type="Gene3D" id="1.20.1500.10">
    <property type="entry name" value="YheA/YmcA-like"/>
    <property type="match status" value="1"/>
</dbReference>
<evidence type="ECO:0000313" key="2">
    <source>
        <dbReference type="EMBL" id="SEM41795.1"/>
    </source>
</evidence>
<organism evidence="2 3">
    <name type="scientific">Ligilactobacillus ruminis</name>
    <dbReference type="NCBI Taxonomy" id="1623"/>
    <lineage>
        <taxon>Bacteria</taxon>
        <taxon>Bacillati</taxon>
        <taxon>Bacillota</taxon>
        <taxon>Bacilli</taxon>
        <taxon>Lactobacillales</taxon>
        <taxon>Lactobacillaceae</taxon>
        <taxon>Ligilactobacillus</taxon>
    </lineage>
</organism>
<dbReference type="Proteomes" id="UP000182089">
    <property type="component" value="Unassembled WGS sequence"/>
</dbReference>
<accession>A0ABY1A9S3</accession>
<dbReference type="Pfam" id="PF06133">
    <property type="entry name" value="Com_YlbF"/>
    <property type="match status" value="1"/>
</dbReference>
<proteinExistence type="inferred from homology"/>
<protein>
    <recommendedName>
        <fullName evidence="1">UPF0342 protein SAMN05216431_102151</fullName>
    </recommendedName>
</protein>
<gene>
    <name evidence="2" type="ORF">SAMN05216431_102151</name>
</gene>
<dbReference type="HAMAP" id="MF_01526">
    <property type="entry name" value="UPF0342"/>
    <property type="match status" value="1"/>
</dbReference>
<sequence>MINIYDTANQMEQDLRKTDEYQALKAAYQDLKADEKAYACFNKLHEYQGKLQQKQMQGETITEADFKTLQDLSQEANQYPSLMALMEKEQAINSLLDELSKIIFSPLQDIYHEA</sequence>
<evidence type="ECO:0000313" key="3">
    <source>
        <dbReference type="Proteomes" id="UP000182089"/>
    </source>
</evidence>
<dbReference type="EMBL" id="FOCC01000002">
    <property type="protein sequence ID" value="SEM41795.1"/>
    <property type="molecule type" value="Genomic_DNA"/>
</dbReference>
<reference evidence="2 3" key="1">
    <citation type="submission" date="2016-10" db="EMBL/GenBank/DDBJ databases">
        <authorList>
            <person name="Varghese N."/>
            <person name="Submissions S."/>
        </authorList>
    </citation>
    <scope>NUCLEOTIDE SEQUENCE [LARGE SCALE GENOMIC DNA]</scope>
    <source>
        <strain evidence="2 3">WC1T17</strain>
    </source>
</reference>
<dbReference type="SUPFAM" id="SSF158622">
    <property type="entry name" value="YheA/YmcA-like"/>
    <property type="match status" value="1"/>
</dbReference>
<comment type="similarity">
    <text evidence="1">Belongs to the UPF0342 family.</text>
</comment>
<dbReference type="InterPro" id="IPR010368">
    <property type="entry name" value="Com_YlbF"/>
</dbReference>
<evidence type="ECO:0000256" key="1">
    <source>
        <dbReference type="HAMAP-Rule" id="MF_01526"/>
    </source>
</evidence>
<dbReference type="InterPro" id="IPR023378">
    <property type="entry name" value="YheA/YmcA-like_dom_sf"/>
</dbReference>
<comment type="caution">
    <text evidence="2">The sequence shown here is derived from an EMBL/GenBank/DDBJ whole genome shotgun (WGS) entry which is preliminary data.</text>
</comment>